<comment type="caution">
    <text evidence="2">The sequence shown here is derived from an EMBL/GenBank/DDBJ whole genome shotgun (WGS) entry which is preliminary data.</text>
</comment>
<gene>
    <name evidence="2" type="ORF">Psi01_32330</name>
</gene>
<feature type="region of interest" description="Disordered" evidence="1">
    <location>
        <begin position="1"/>
        <end position="21"/>
    </location>
</feature>
<keyword evidence="3" id="KW-1185">Reference proteome</keyword>
<evidence type="ECO:0000256" key="1">
    <source>
        <dbReference type="SAM" id="MobiDB-lite"/>
    </source>
</evidence>
<proteinExistence type="predicted"/>
<evidence type="ECO:0000313" key="2">
    <source>
        <dbReference type="EMBL" id="GIH92603.1"/>
    </source>
</evidence>
<dbReference type="AlphaFoldDB" id="A0A8J3SEA2"/>
<organism evidence="2 3">
    <name type="scientific">Planobispora siamensis</name>
    <dbReference type="NCBI Taxonomy" id="936338"/>
    <lineage>
        <taxon>Bacteria</taxon>
        <taxon>Bacillati</taxon>
        <taxon>Actinomycetota</taxon>
        <taxon>Actinomycetes</taxon>
        <taxon>Streptosporangiales</taxon>
        <taxon>Streptosporangiaceae</taxon>
        <taxon>Planobispora</taxon>
    </lineage>
</organism>
<evidence type="ECO:0000313" key="3">
    <source>
        <dbReference type="Proteomes" id="UP000619788"/>
    </source>
</evidence>
<dbReference type="EMBL" id="BOOJ01000028">
    <property type="protein sequence ID" value="GIH92603.1"/>
    <property type="molecule type" value="Genomic_DNA"/>
</dbReference>
<accession>A0A8J3SEA2</accession>
<sequence length="87" mass="9077">MLAPEHAAARTTAASAAVTAPSLRARRPGLRIVRFMFAPCLSTAATRGGEAPAAPCLPDFPPPGRSSIGRKGESRLVPGEEAMLPRR</sequence>
<name>A0A8J3SEA2_9ACTN</name>
<dbReference type="Proteomes" id="UP000619788">
    <property type="component" value="Unassembled WGS sequence"/>
</dbReference>
<feature type="region of interest" description="Disordered" evidence="1">
    <location>
        <begin position="46"/>
        <end position="87"/>
    </location>
</feature>
<protein>
    <submittedName>
        <fullName evidence="2">Uncharacterized protein</fullName>
    </submittedName>
</protein>
<reference evidence="2 3" key="1">
    <citation type="submission" date="2021-01" db="EMBL/GenBank/DDBJ databases">
        <title>Whole genome shotgun sequence of Planobispora siamensis NBRC 107568.</title>
        <authorList>
            <person name="Komaki H."/>
            <person name="Tamura T."/>
        </authorList>
    </citation>
    <scope>NUCLEOTIDE SEQUENCE [LARGE SCALE GENOMIC DNA]</scope>
    <source>
        <strain evidence="2 3">NBRC 107568</strain>
    </source>
</reference>